<reference evidence="3" key="1">
    <citation type="submission" date="2022-11" db="EMBL/GenBank/DDBJ databases">
        <authorList>
            <person name="Kikuchi T."/>
        </authorList>
    </citation>
    <scope>NUCLEOTIDE SEQUENCE</scope>
    <source>
        <strain evidence="3">PS1010</strain>
    </source>
</reference>
<dbReference type="InterPro" id="IPR011333">
    <property type="entry name" value="SKP1/BTB/POZ_sf"/>
</dbReference>
<sequence>MAFTPYYSNSFRPSHFESIGKAMLRARQNNDTSKCDLRLVLRNQQQELVHSCVVLGHSETLSLHLENRRPPYAPINLTSLDNNAVHYVIDWMYSGKSNFPLEDLKNVLNVAYKLKVFGLQRELEQKLQELALSDNLIFAINTATADSFTVSNATLKNLALTLLQKLDSLYRDDISELSYNSILAIMSTHIPANKKIPLINLAIEWIKIKNADSNAKETVCKSIVFNDKDEDTHFVVQQQLITELHNNNFEVRLVEHQNGRILLQTKNSFPPKSYKFIVRTNRADRRRRLHLTRSQLENVVDPFNPHYSLSRPEPAEPIAPSWQNRSNRRNLLIVSNSDTNINRRTNSDYSTFESSRSSLSAASLKPRVFPTHSQIEDLNRIPDVFEGNQYQNQLGNVPVQQSRSMVDQIAAIPNPFGLDSSARTRPRQNLDLTSSNSNTDQFARRAERAELLLNNADHEFLDQLPNPFQSSQPRQIRRANSDISNLNAISDPFQTSRRESKSSSKKKGKRLTQSQTHFMKNSDDPFDKTESSSSSRTALSSHSSKSNKEFNARKDPVVMKPINQVKSPNSNGNLDNSMRSPRVQHHRKGLVIKSQHLYPH</sequence>
<dbReference type="SMART" id="SM00225">
    <property type="entry name" value="BTB"/>
    <property type="match status" value="1"/>
</dbReference>
<dbReference type="CDD" id="cd18186">
    <property type="entry name" value="BTB_POZ_ZBTB_KLHL-like"/>
    <property type="match status" value="1"/>
</dbReference>
<feature type="compositionally biased region" description="Polar residues" evidence="1">
    <location>
        <begin position="481"/>
        <end position="495"/>
    </location>
</feature>
<dbReference type="PANTHER" id="PTHR22670:SF8">
    <property type="entry name" value="BTB DOMAIN-CONTAINING PROTEIN-RELATED"/>
    <property type="match status" value="1"/>
</dbReference>
<feature type="compositionally biased region" description="Polar residues" evidence="1">
    <location>
        <begin position="430"/>
        <end position="441"/>
    </location>
</feature>
<dbReference type="EMBL" id="CANHGI010000002">
    <property type="protein sequence ID" value="CAI5441739.1"/>
    <property type="molecule type" value="Genomic_DNA"/>
</dbReference>
<accession>A0A9P1IAZ1</accession>
<comment type="caution">
    <text evidence="3">The sequence shown here is derived from an EMBL/GenBank/DDBJ whole genome shotgun (WGS) entry which is preliminary data.</text>
</comment>
<dbReference type="OrthoDB" id="6482909at2759"/>
<feature type="compositionally biased region" description="Low complexity" evidence="1">
    <location>
        <begin position="531"/>
        <end position="544"/>
    </location>
</feature>
<feature type="compositionally biased region" description="Basic and acidic residues" evidence="1">
    <location>
        <begin position="546"/>
        <end position="557"/>
    </location>
</feature>
<dbReference type="PANTHER" id="PTHR22670">
    <property type="entry name" value="BTB DOMAIN-CONTAINING PROTEIN-RELATED-RELATED"/>
    <property type="match status" value="1"/>
</dbReference>
<protein>
    <recommendedName>
        <fullName evidence="2">BTB domain-containing protein</fullName>
    </recommendedName>
</protein>
<evidence type="ECO:0000256" key="1">
    <source>
        <dbReference type="SAM" id="MobiDB-lite"/>
    </source>
</evidence>
<dbReference type="Proteomes" id="UP001152747">
    <property type="component" value="Unassembled WGS sequence"/>
</dbReference>
<proteinExistence type="predicted"/>
<dbReference type="Gene3D" id="3.30.710.10">
    <property type="entry name" value="Potassium Channel Kv1.1, Chain A"/>
    <property type="match status" value="1"/>
</dbReference>
<organism evidence="3 4">
    <name type="scientific">Caenorhabditis angaria</name>
    <dbReference type="NCBI Taxonomy" id="860376"/>
    <lineage>
        <taxon>Eukaryota</taxon>
        <taxon>Metazoa</taxon>
        <taxon>Ecdysozoa</taxon>
        <taxon>Nematoda</taxon>
        <taxon>Chromadorea</taxon>
        <taxon>Rhabditida</taxon>
        <taxon>Rhabditina</taxon>
        <taxon>Rhabditomorpha</taxon>
        <taxon>Rhabditoidea</taxon>
        <taxon>Rhabditidae</taxon>
        <taxon>Peloderinae</taxon>
        <taxon>Caenorhabditis</taxon>
    </lineage>
</organism>
<dbReference type="InterPro" id="IPR000210">
    <property type="entry name" value="BTB/POZ_dom"/>
</dbReference>
<dbReference type="PROSITE" id="PS50097">
    <property type="entry name" value="BTB"/>
    <property type="match status" value="1"/>
</dbReference>
<feature type="compositionally biased region" description="Polar residues" evidence="1">
    <location>
        <begin position="564"/>
        <end position="579"/>
    </location>
</feature>
<dbReference type="Pfam" id="PF00651">
    <property type="entry name" value="BTB"/>
    <property type="match status" value="1"/>
</dbReference>
<evidence type="ECO:0000259" key="2">
    <source>
        <dbReference type="PROSITE" id="PS50097"/>
    </source>
</evidence>
<feature type="domain" description="BTB" evidence="2">
    <location>
        <begin position="35"/>
        <end position="101"/>
    </location>
</feature>
<feature type="region of interest" description="Disordered" evidence="1">
    <location>
        <begin position="462"/>
        <end position="600"/>
    </location>
</feature>
<evidence type="ECO:0000313" key="3">
    <source>
        <dbReference type="EMBL" id="CAI5441739.1"/>
    </source>
</evidence>
<evidence type="ECO:0000313" key="4">
    <source>
        <dbReference type="Proteomes" id="UP001152747"/>
    </source>
</evidence>
<name>A0A9P1IAZ1_9PELO</name>
<dbReference type="AlphaFoldDB" id="A0A9P1IAZ1"/>
<dbReference type="SUPFAM" id="SSF54695">
    <property type="entry name" value="POZ domain"/>
    <property type="match status" value="1"/>
</dbReference>
<gene>
    <name evidence="3" type="ORF">CAMP_LOCUS4376</name>
</gene>
<feature type="region of interest" description="Disordered" evidence="1">
    <location>
        <begin position="414"/>
        <end position="441"/>
    </location>
</feature>
<keyword evidence="4" id="KW-1185">Reference proteome</keyword>
<feature type="compositionally biased region" description="Basic and acidic residues" evidence="1">
    <location>
        <begin position="520"/>
        <end position="530"/>
    </location>
</feature>